<name>A0ABW4B3G4_9GAMM</name>
<accession>A0ABW4B3G4</accession>
<evidence type="ECO:0000313" key="2">
    <source>
        <dbReference type="EMBL" id="MFD1384064.1"/>
    </source>
</evidence>
<feature type="transmembrane region" description="Helical" evidence="1">
    <location>
        <begin position="222"/>
        <end position="240"/>
    </location>
</feature>
<keyword evidence="1" id="KW-0472">Membrane</keyword>
<evidence type="ECO:0000256" key="1">
    <source>
        <dbReference type="SAM" id="Phobius"/>
    </source>
</evidence>
<keyword evidence="1" id="KW-0812">Transmembrane</keyword>
<dbReference type="Proteomes" id="UP001597059">
    <property type="component" value="Unassembled WGS sequence"/>
</dbReference>
<organism evidence="2 3">
    <name type="scientific">Rhodanobacter aciditrophus</name>
    <dbReference type="NCBI Taxonomy" id="1623218"/>
    <lineage>
        <taxon>Bacteria</taxon>
        <taxon>Pseudomonadati</taxon>
        <taxon>Pseudomonadota</taxon>
        <taxon>Gammaproteobacteria</taxon>
        <taxon>Lysobacterales</taxon>
        <taxon>Rhodanobacteraceae</taxon>
        <taxon>Rhodanobacter</taxon>
    </lineage>
</organism>
<evidence type="ECO:0008006" key="4">
    <source>
        <dbReference type="Google" id="ProtNLM"/>
    </source>
</evidence>
<keyword evidence="3" id="KW-1185">Reference proteome</keyword>
<keyword evidence="1" id="KW-1133">Transmembrane helix</keyword>
<evidence type="ECO:0000313" key="3">
    <source>
        <dbReference type="Proteomes" id="UP001597059"/>
    </source>
</evidence>
<gene>
    <name evidence="2" type="ORF">ACFQ45_11830</name>
</gene>
<feature type="transmembrane region" description="Helical" evidence="1">
    <location>
        <begin position="78"/>
        <end position="95"/>
    </location>
</feature>
<comment type="caution">
    <text evidence="2">The sequence shown here is derived from an EMBL/GenBank/DDBJ whole genome shotgun (WGS) entry which is preliminary data.</text>
</comment>
<feature type="transmembrane region" description="Helical" evidence="1">
    <location>
        <begin position="101"/>
        <end position="119"/>
    </location>
</feature>
<feature type="transmembrane region" description="Helical" evidence="1">
    <location>
        <begin position="131"/>
        <end position="154"/>
    </location>
</feature>
<dbReference type="RefSeq" id="WP_377367927.1">
    <property type="nucleotide sequence ID" value="NZ_JBHTMN010000012.1"/>
</dbReference>
<feature type="transmembrane region" description="Helical" evidence="1">
    <location>
        <begin position="47"/>
        <end position="66"/>
    </location>
</feature>
<reference evidence="3" key="1">
    <citation type="journal article" date="2019" name="Int. J. Syst. Evol. Microbiol.">
        <title>The Global Catalogue of Microorganisms (GCM) 10K type strain sequencing project: providing services to taxonomists for standard genome sequencing and annotation.</title>
        <authorList>
            <consortium name="The Broad Institute Genomics Platform"/>
            <consortium name="The Broad Institute Genome Sequencing Center for Infectious Disease"/>
            <person name="Wu L."/>
            <person name="Ma J."/>
        </authorList>
    </citation>
    <scope>NUCLEOTIDE SEQUENCE [LARGE SCALE GENOMIC DNA]</scope>
    <source>
        <strain evidence="3">JCM 30774</strain>
    </source>
</reference>
<sequence length="241" mass="25514">MLLIAVYVFLAFFCVALMQKKVLLDPSLIVIPCVLIVPQSLASIANLYVNLLPACAVLAMVTIITYRQTLQIESVTRFAAGSGLGAFVALQVLALGINAHYLLVLLLIASLGAVAVLFGRLNLSACYASPLSLMAGLGVGVVHFISLTSGRAFLPVNSPGASAVVWLVSIIGALVGVLALPNASMFVFDPEVIIASLMAVLLGTLVSRHINSNQFESKVLSAIVLVMMLSVWGHVCVQYFW</sequence>
<feature type="transmembrane region" description="Helical" evidence="1">
    <location>
        <begin position="192"/>
        <end position="210"/>
    </location>
</feature>
<dbReference type="EMBL" id="JBHTMN010000012">
    <property type="protein sequence ID" value="MFD1384064.1"/>
    <property type="molecule type" value="Genomic_DNA"/>
</dbReference>
<protein>
    <recommendedName>
        <fullName evidence="4">Membrane transporter protein</fullName>
    </recommendedName>
</protein>
<proteinExistence type="predicted"/>
<feature type="transmembrane region" description="Helical" evidence="1">
    <location>
        <begin position="160"/>
        <end position="180"/>
    </location>
</feature>